<sequence length="146" mass="15787">MCPVLNGSRRQYDLHRDICKTQGTNPTLENAEMCTRVLYRYIEYIDILSSDPALKRAIFSLPAGVPHQDALQGLFRSDVSTELYVGGLGGCLLQSEVSIQGCVCGLAAGRKTSGGQREMMVANPSMVQAASHISIHPSWTDCIGAV</sequence>
<organism evidence="1 2">
    <name type="scientific">Mycena rosella</name>
    <name type="common">Pink bonnet</name>
    <name type="synonym">Agaricus rosellus</name>
    <dbReference type="NCBI Taxonomy" id="1033263"/>
    <lineage>
        <taxon>Eukaryota</taxon>
        <taxon>Fungi</taxon>
        <taxon>Dikarya</taxon>
        <taxon>Basidiomycota</taxon>
        <taxon>Agaricomycotina</taxon>
        <taxon>Agaricomycetes</taxon>
        <taxon>Agaricomycetidae</taxon>
        <taxon>Agaricales</taxon>
        <taxon>Marasmiineae</taxon>
        <taxon>Mycenaceae</taxon>
        <taxon>Mycena</taxon>
    </lineage>
</organism>
<comment type="caution">
    <text evidence="1">The sequence shown here is derived from an EMBL/GenBank/DDBJ whole genome shotgun (WGS) entry which is preliminary data.</text>
</comment>
<dbReference type="EMBL" id="JARKIE010000137">
    <property type="protein sequence ID" value="KAJ7677551.1"/>
    <property type="molecule type" value="Genomic_DNA"/>
</dbReference>
<protein>
    <submittedName>
        <fullName evidence="1">Uncharacterized protein</fullName>
    </submittedName>
</protein>
<proteinExistence type="predicted"/>
<dbReference type="AlphaFoldDB" id="A0AAD7GCC6"/>
<accession>A0AAD7GCC6</accession>
<name>A0AAD7GCC6_MYCRO</name>
<keyword evidence="2" id="KW-1185">Reference proteome</keyword>
<gene>
    <name evidence="1" type="ORF">B0H17DRAFT_1139566</name>
</gene>
<reference evidence="1" key="1">
    <citation type="submission" date="2023-03" db="EMBL/GenBank/DDBJ databases">
        <title>Massive genome expansion in bonnet fungi (Mycena s.s.) driven by repeated elements and novel gene families across ecological guilds.</title>
        <authorList>
            <consortium name="Lawrence Berkeley National Laboratory"/>
            <person name="Harder C.B."/>
            <person name="Miyauchi S."/>
            <person name="Viragh M."/>
            <person name="Kuo A."/>
            <person name="Thoen E."/>
            <person name="Andreopoulos B."/>
            <person name="Lu D."/>
            <person name="Skrede I."/>
            <person name="Drula E."/>
            <person name="Henrissat B."/>
            <person name="Morin E."/>
            <person name="Kohler A."/>
            <person name="Barry K."/>
            <person name="LaButti K."/>
            <person name="Morin E."/>
            <person name="Salamov A."/>
            <person name="Lipzen A."/>
            <person name="Mereny Z."/>
            <person name="Hegedus B."/>
            <person name="Baldrian P."/>
            <person name="Stursova M."/>
            <person name="Weitz H."/>
            <person name="Taylor A."/>
            <person name="Grigoriev I.V."/>
            <person name="Nagy L.G."/>
            <person name="Martin F."/>
            <person name="Kauserud H."/>
        </authorList>
    </citation>
    <scope>NUCLEOTIDE SEQUENCE</scope>
    <source>
        <strain evidence="1">CBHHK067</strain>
    </source>
</reference>
<evidence type="ECO:0000313" key="2">
    <source>
        <dbReference type="Proteomes" id="UP001221757"/>
    </source>
</evidence>
<dbReference type="Proteomes" id="UP001221757">
    <property type="component" value="Unassembled WGS sequence"/>
</dbReference>
<evidence type="ECO:0000313" key="1">
    <source>
        <dbReference type="EMBL" id="KAJ7677551.1"/>
    </source>
</evidence>